<evidence type="ECO:0000256" key="3">
    <source>
        <dbReference type="ARBA" id="ARBA00022475"/>
    </source>
</evidence>
<feature type="transmembrane region" description="Helical" evidence="7">
    <location>
        <begin position="63"/>
        <end position="87"/>
    </location>
</feature>
<evidence type="ECO:0000256" key="7">
    <source>
        <dbReference type="SAM" id="Phobius"/>
    </source>
</evidence>
<protein>
    <recommendedName>
        <fullName evidence="10">DoxX family protein</fullName>
    </recommendedName>
</protein>
<evidence type="ECO:0000256" key="6">
    <source>
        <dbReference type="ARBA" id="ARBA00023136"/>
    </source>
</evidence>
<evidence type="ECO:0000256" key="2">
    <source>
        <dbReference type="ARBA" id="ARBA00006679"/>
    </source>
</evidence>
<comment type="subcellular location">
    <subcellularLocation>
        <location evidence="1">Cell membrane</location>
        <topology evidence="1">Multi-pass membrane protein</topology>
    </subcellularLocation>
</comment>
<evidence type="ECO:0000256" key="1">
    <source>
        <dbReference type="ARBA" id="ARBA00004651"/>
    </source>
</evidence>
<evidence type="ECO:0000256" key="5">
    <source>
        <dbReference type="ARBA" id="ARBA00022989"/>
    </source>
</evidence>
<dbReference type="RefSeq" id="WP_007470068.1">
    <property type="nucleotide sequence ID" value="NZ_KI391953.1"/>
</dbReference>
<dbReference type="PANTHER" id="PTHR33452">
    <property type="entry name" value="OXIDOREDUCTASE CATD-RELATED"/>
    <property type="match status" value="1"/>
</dbReference>
<dbReference type="InterPro" id="IPR032808">
    <property type="entry name" value="DoxX"/>
</dbReference>
<sequence length="143" mass="14678">MARGIRDIGLLLARLGLALLLIPYGWAKASDYSATVAGFKAGNVPFPEVSAFVATAGELGGGVLFALGLLTPLGGLFAVAAMFGAVLTQHLPKSFPEAVSADWKGALPLGFGVAALALTVAGPGRLSLDKTFFGRSEWFGARE</sequence>
<keyword evidence="3" id="KW-1003">Cell membrane</keyword>
<keyword evidence="9" id="KW-1185">Reference proteome</keyword>
<dbReference type="STRING" id="679197.HMPREF9336_02053"/>
<name>E5XRD1_SEGRC</name>
<keyword evidence="5 7" id="KW-1133">Transmembrane helix</keyword>
<dbReference type="Proteomes" id="UP000004816">
    <property type="component" value="Unassembled WGS sequence"/>
</dbReference>
<dbReference type="OrthoDB" id="346004at2"/>
<evidence type="ECO:0008006" key="10">
    <source>
        <dbReference type="Google" id="ProtNLM"/>
    </source>
</evidence>
<proteinExistence type="inferred from homology"/>
<comment type="caution">
    <text evidence="8">The sequence shown here is derived from an EMBL/GenBank/DDBJ whole genome shotgun (WGS) entry which is preliminary data.</text>
</comment>
<gene>
    <name evidence="8" type="ORF">HMPREF9336_02053</name>
</gene>
<reference evidence="8 9" key="1">
    <citation type="journal article" date="2011" name="Stand. Genomic Sci.">
        <title>High quality draft genome sequence of Segniliparus rugosus CDC 945(T)= (ATCC BAA-974(T)).</title>
        <authorList>
            <person name="Earl A.M."/>
            <person name="Desjardins C.A."/>
            <person name="Fitzgerald M.G."/>
            <person name="Arachchi H.M."/>
            <person name="Zeng Q."/>
            <person name="Mehta T."/>
            <person name="Griggs A."/>
            <person name="Birren B.W."/>
            <person name="Toney N.C."/>
            <person name="Carr J."/>
            <person name="Posey J."/>
            <person name="Butler W.R."/>
        </authorList>
    </citation>
    <scope>NUCLEOTIDE SEQUENCE [LARGE SCALE GENOMIC DNA]</scope>
    <source>
        <strain evidence="9">ATCC BAA-974 / DSM 45345 / CCUG 50838 / CIP 108380 / JCM 13579 / CDC 945</strain>
    </source>
</reference>
<dbReference type="GO" id="GO:0005886">
    <property type="term" value="C:plasma membrane"/>
    <property type="evidence" value="ECO:0007669"/>
    <property type="project" value="UniProtKB-SubCell"/>
</dbReference>
<dbReference type="InterPro" id="IPR051907">
    <property type="entry name" value="DoxX-like_oxidoreductase"/>
</dbReference>
<evidence type="ECO:0000313" key="9">
    <source>
        <dbReference type="Proteomes" id="UP000004816"/>
    </source>
</evidence>
<accession>E5XRD1</accession>
<dbReference type="PANTHER" id="PTHR33452:SF1">
    <property type="entry name" value="INNER MEMBRANE PROTEIN YPHA-RELATED"/>
    <property type="match status" value="1"/>
</dbReference>
<keyword evidence="4 7" id="KW-0812">Transmembrane</keyword>
<dbReference type="HOGENOM" id="CLU_058421_3_2_11"/>
<evidence type="ECO:0000313" key="8">
    <source>
        <dbReference type="EMBL" id="EFV13101.1"/>
    </source>
</evidence>
<evidence type="ECO:0000256" key="4">
    <source>
        <dbReference type="ARBA" id="ARBA00022692"/>
    </source>
</evidence>
<keyword evidence="6 7" id="KW-0472">Membrane</keyword>
<dbReference type="eggNOG" id="COG2259">
    <property type="taxonomic scope" value="Bacteria"/>
</dbReference>
<dbReference type="AlphaFoldDB" id="E5XRD1"/>
<dbReference type="EMBL" id="ACZI02000002">
    <property type="protein sequence ID" value="EFV13101.1"/>
    <property type="molecule type" value="Genomic_DNA"/>
</dbReference>
<organism evidence="8 9">
    <name type="scientific">Segniliparus rugosus (strain ATCC BAA-974 / DSM 45345 / CCUG 50838 / CIP 108380 / JCM 13579 / CDC 945)</name>
    <dbReference type="NCBI Taxonomy" id="679197"/>
    <lineage>
        <taxon>Bacteria</taxon>
        <taxon>Bacillati</taxon>
        <taxon>Actinomycetota</taxon>
        <taxon>Actinomycetes</taxon>
        <taxon>Mycobacteriales</taxon>
        <taxon>Segniliparaceae</taxon>
        <taxon>Segniliparus</taxon>
    </lineage>
</organism>
<comment type="similarity">
    <text evidence="2">Belongs to the DoxX family.</text>
</comment>
<dbReference type="Pfam" id="PF07681">
    <property type="entry name" value="DoxX"/>
    <property type="match status" value="1"/>
</dbReference>